<evidence type="ECO:0000256" key="1">
    <source>
        <dbReference type="SAM" id="MobiDB-lite"/>
    </source>
</evidence>
<dbReference type="RefSeq" id="WP_005437819.1">
    <property type="nucleotide sequence ID" value="NZ_CM001466.1"/>
</dbReference>
<keyword evidence="3" id="KW-1185">Reference proteome</keyword>
<accession>H8G637</accession>
<sequence>MDREDIVPTRQHVRALLEQGLDYREVARRLGISPGLAYLIATGLPADGGDAPAPEEGRRRGLVSGSQVLAQPPTDNPEASDVVRRWLADRVAGDARMRGR</sequence>
<gene>
    <name evidence="2" type="ORF">SacazDRAFT_00210</name>
</gene>
<dbReference type="EMBL" id="CM001466">
    <property type="protein sequence ID" value="EHY87197.1"/>
    <property type="molecule type" value="Genomic_DNA"/>
</dbReference>
<evidence type="ECO:0000313" key="3">
    <source>
        <dbReference type="Proteomes" id="UP000004705"/>
    </source>
</evidence>
<dbReference type="HOGENOM" id="CLU_2327715_0_0_11"/>
<dbReference type="InterPro" id="IPR009057">
    <property type="entry name" value="Homeodomain-like_sf"/>
</dbReference>
<proteinExistence type="predicted"/>
<dbReference type="SUPFAM" id="SSF46689">
    <property type="entry name" value="Homeodomain-like"/>
    <property type="match status" value="1"/>
</dbReference>
<dbReference type="OrthoDB" id="3630618at2"/>
<evidence type="ECO:0000313" key="2">
    <source>
        <dbReference type="EMBL" id="EHY87197.1"/>
    </source>
</evidence>
<dbReference type="AlphaFoldDB" id="H8G637"/>
<protein>
    <submittedName>
        <fullName evidence="2">Uncharacterized protein</fullName>
    </submittedName>
</protein>
<organism evidence="2 3">
    <name type="scientific">Saccharomonospora azurea NA-128</name>
    <dbReference type="NCBI Taxonomy" id="882081"/>
    <lineage>
        <taxon>Bacteria</taxon>
        <taxon>Bacillati</taxon>
        <taxon>Actinomycetota</taxon>
        <taxon>Actinomycetes</taxon>
        <taxon>Pseudonocardiales</taxon>
        <taxon>Pseudonocardiaceae</taxon>
        <taxon>Saccharomonospora</taxon>
    </lineage>
</organism>
<feature type="region of interest" description="Disordered" evidence="1">
    <location>
        <begin position="46"/>
        <end position="79"/>
    </location>
</feature>
<dbReference type="Proteomes" id="UP000004705">
    <property type="component" value="Chromosome"/>
</dbReference>
<name>H8G637_9PSEU</name>
<reference evidence="2 3" key="1">
    <citation type="journal article" date="2012" name="Stand. Genomic Sci.">
        <title>Genome sequence of the soil bacterium Saccharomonospora azurea type strain (NA-128(T)).</title>
        <authorList>
            <person name="Klenk H.P."/>
            <person name="Held B."/>
            <person name="Lucas S."/>
            <person name="Lapidus A."/>
            <person name="Copeland A."/>
            <person name="Hammon N."/>
            <person name="Pitluck S."/>
            <person name="Goodwin L.A."/>
            <person name="Han C."/>
            <person name="Tapia R."/>
            <person name="Brambilla E.M."/>
            <person name="Potter G."/>
            <person name="Land M."/>
            <person name="Ivanova N."/>
            <person name="Rohde M."/>
            <person name="Goker M."/>
            <person name="Detter J.C."/>
            <person name="Kyrpides N.C."/>
            <person name="Woyke T."/>
        </authorList>
    </citation>
    <scope>NUCLEOTIDE SEQUENCE [LARGE SCALE GENOMIC DNA]</scope>
    <source>
        <strain evidence="2 3">NA-128</strain>
    </source>
</reference>